<dbReference type="Proteomes" id="UP001281761">
    <property type="component" value="Unassembled WGS sequence"/>
</dbReference>
<organism evidence="1 2">
    <name type="scientific">Blattamonas nauphoetae</name>
    <dbReference type="NCBI Taxonomy" id="2049346"/>
    <lineage>
        <taxon>Eukaryota</taxon>
        <taxon>Metamonada</taxon>
        <taxon>Preaxostyla</taxon>
        <taxon>Oxymonadida</taxon>
        <taxon>Blattamonas</taxon>
    </lineage>
</organism>
<dbReference type="EMBL" id="JARBJD010000004">
    <property type="protein sequence ID" value="KAK2963956.1"/>
    <property type="molecule type" value="Genomic_DNA"/>
</dbReference>
<comment type="caution">
    <text evidence="1">The sequence shown here is derived from an EMBL/GenBank/DDBJ whole genome shotgun (WGS) entry which is preliminary data.</text>
</comment>
<reference evidence="1 2" key="1">
    <citation type="journal article" date="2022" name="bioRxiv">
        <title>Genomics of Preaxostyla Flagellates Illuminates Evolutionary Transitions and the Path Towards Mitochondrial Loss.</title>
        <authorList>
            <person name="Novak L.V.F."/>
            <person name="Treitli S.C."/>
            <person name="Pyrih J."/>
            <person name="Halakuc P."/>
            <person name="Pipaliya S.V."/>
            <person name="Vacek V."/>
            <person name="Brzon O."/>
            <person name="Soukal P."/>
            <person name="Eme L."/>
            <person name="Dacks J.B."/>
            <person name="Karnkowska A."/>
            <person name="Elias M."/>
            <person name="Hampl V."/>
        </authorList>
    </citation>
    <scope>NUCLEOTIDE SEQUENCE [LARGE SCALE GENOMIC DNA]</scope>
    <source>
        <strain evidence="1">NAU3</strain>
        <tissue evidence="1">Gut</tissue>
    </source>
</reference>
<evidence type="ECO:0000313" key="1">
    <source>
        <dbReference type="EMBL" id="KAK2963956.1"/>
    </source>
</evidence>
<accession>A0ABQ9YJM0</accession>
<evidence type="ECO:0008006" key="3">
    <source>
        <dbReference type="Google" id="ProtNLM"/>
    </source>
</evidence>
<gene>
    <name evidence="1" type="ORF">BLNAU_1033</name>
</gene>
<proteinExistence type="predicted"/>
<sequence length="85" mass="9275">MMLCGWVGSSARCPSSFRTSAALFIDIRADRTFQVGEQGSVNNRRTDTASIRVCHNVHTAGDVERIPHIQATSTFPTSSPILDQP</sequence>
<protein>
    <recommendedName>
        <fullName evidence="3">Secreted protein</fullName>
    </recommendedName>
</protein>
<name>A0ABQ9YJM0_9EUKA</name>
<evidence type="ECO:0000313" key="2">
    <source>
        <dbReference type="Proteomes" id="UP001281761"/>
    </source>
</evidence>
<keyword evidence="2" id="KW-1185">Reference proteome</keyword>